<dbReference type="SUPFAM" id="SSF55729">
    <property type="entry name" value="Acyl-CoA N-acyltransferases (Nat)"/>
    <property type="match status" value="1"/>
</dbReference>
<dbReference type="Gene3D" id="3.40.630.30">
    <property type="match status" value="1"/>
</dbReference>
<dbReference type="InterPro" id="IPR016181">
    <property type="entry name" value="Acyl_CoA_acyltransferase"/>
</dbReference>
<dbReference type="Proteomes" id="UP000189004">
    <property type="component" value="Unassembled WGS sequence"/>
</dbReference>
<reference evidence="5" key="2">
    <citation type="submission" date="2016-08" db="EMBL/GenBank/DDBJ databases">
        <authorList>
            <person name="Tokovenko B."/>
            <person name="Kalinowski J."/>
        </authorList>
    </citation>
    <scope>NUCLEOTIDE SEQUENCE [LARGE SCALE GENOMIC DNA]</scope>
    <source>
        <strain evidence="5">UTMC102</strain>
    </source>
</reference>
<dbReference type="InterPro" id="IPR045057">
    <property type="entry name" value="Gcn5-rel_NAT"/>
</dbReference>
<dbReference type="PROSITE" id="PS51186">
    <property type="entry name" value="GNAT"/>
    <property type="match status" value="1"/>
</dbReference>
<dbReference type="Pfam" id="PF14542">
    <property type="entry name" value="Acetyltransf_CG"/>
    <property type="match status" value="1"/>
</dbReference>
<dbReference type="PANTHER" id="PTHR31435:SF10">
    <property type="entry name" value="BSR4717 PROTEIN"/>
    <property type="match status" value="1"/>
</dbReference>
<evidence type="ECO:0000313" key="4">
    <source>
        <dbReference type="EMBL" id="OOC57177.1"/>
    </source>
</evidence>
<dbReference type="AlphaFoldDB" id="A0A1V3C8T4"/>
<evidence type="ECO:0000259" key="2">
    <source>
        <dbReference type="PROSITE" id="PS51729"/>
    </source>
</evidence>
<evidence type="ECO:0000259" key="1">
    <source>
        <dbReference type="PROSITE" id="PS51186"/>
    </source>
</evidence>
<name>A0A1V3C8T4_9ACTN</name>
<feature type="domain" description="N-acetyltransferase" evidence="2">
    <location>
        <begin position="6"/>
        <end position="92"/>
    </location>
</feature>
<dbReference type="EMBL" id="MCOK01000001">
    <property type="protein sequence ID" value="OOC57177.1"/>
    <property type="molecule type" value="Genomic_DNA"/>
</dbReference>
<keyword evidence="5" id="KW-1185">Reference proteome</keyword>
<dbReference type="PANTHER" id="PTHR31435">
    <property type="entry name" value="PROTEIN NATD1"/>
    <property type="match status" value="1"/>
</dbReference>
<organism evidence="4 5">
    <name type="scientific">Nocardiopsis sinuspersici</name>
    <dbReference type="NCBI Taxonomy" id="501010"/>
    <lineage>
        <taxon>Bacteria</taxon>
        <taxon>Bacillati</taxon>
        <taxon>Actinomycetota</taxon>
        <taxon>Actinomycetes</taxon>
        <taxon>Streptosporangiales</taxon>
        <taxon>Nocardiopsidaceae</taxon>
        <taxon>Nocardiopsis</taxon>
    </lineage>
</organism>
<dbReference type="GO" id="GO:0016747">
    <property type="term" value="F:acyltransferase activity, transferring groups other than amino-acyl groups"/>
    <property type="evidence" value="ECO:0007669"/>
    <property type="project" value="InterPro"/>
</dbReference>
<dbReference type="InterPro" id="IPR031165">
    <property type="entry name" value="GNAT_YJDJ"/>
</dbReference>
<dbReference type="PROSITE" id="PS51729">
    <property type="entry name" value="GNAT_YJDJ"/>
    <property type="match status" value="1"/>
</dbReference>
<proteinExistence type="predicted"/>
<accession>A0A7Y9X7J5</accession>
<evidence type="ECO:0000313" key="6">
    <source>
        <dbReference type="Proteomes" id="UP000584931"/>
    </source>
</evidence>
<evidence type="ECO:0000313" key="3">
    <source>
        <dbReference type="EMBL" id="NYH50647.1"/>
    </source>
</evidence>
<dbReference type="InterPro" id="IPR000182">
    <property type="entry name" value="GNAT_dom"/>
</dbReference>
<evidence type="ECO:0000313" key="5">
    <source>
        <dbReference type="Proteomes" id="UP000189004"/>
    </source>
</evidence>
<protein>
    <submittedName>
        <fullName evidence="4">GNAT family N-acetyltransferase</fullName>
    </submittedName>
</protein>
<reference evidence="3 6" key="3">
    <citation type="submission" date="2020-07" db="EMBL/GenBank/DDBJ databases">
        <title>Sequencing the genomes of 1000 actinobacteria strains.</title>
        <authorList>
            <person name="Klenk H.-P."/>
        </authorList>
    </citation>
    <scope>NUCLEOTIDE SEQUENCE [LARGE SCALE GENOMIC DNA]</scope>
    <source>
        <strain evidence="3 6">DSM 45278</strain>
    </source>
</reference>
<accession>A0A1V3C8T4</accession>
<gene>
    <name evidence="3" type="ORF">HNR06_000236</name>
    <name evidence="4" type="ORF">NOSIN_12400</name>
</gene>
<dbReference type="RefSeq" id="WP_077693560.1">
    <property type="nucleotide sequence ID" value="NZ_JACCHL010000001.1"/>
</dbReference>
<sequence length="97" mass="10857">MTAEVVDARDRRRYEIRDEGEVAGFADYIVTGELITFTHTEIDPAHEGRGLGGTLVRGALDDARSRGLAVLPLCPFVKGWIQRHPDYSDLVYRAPEE</sequence>
<dbReference type="CDD" id="cd04301">
    <property type="entry name" value="NAT_SF"/>
    <property type="match status" value="1"/>
</dbReference>
<dbReference type="STRING" id="501010.NOSIN_12400"/>
<feature type="domain" description="N-acetyltransferase" evidence="1">
    <location>
        <begin position="1"/>
        <end position="97"/>
    </location>
</feature>
<dbReference type="OrthoDB" id="5405911at2"/>
<keyword evidence="4" id="KW-0808">Transferase</keyword>
<dbReference type="EMBL" id="JACCHL010000001">
    <property type="protein sequence ID" value="NYH50647.1"/>
    <property type="molecule type" value="Genomic_DNA"/>
</dbReference>
<dbReference type="Proteomes" id="UP000584931">
    <property type="component" value="Unassembled WGS sequence"/>
</dbReference>
<comment type="caution">
    <text evidence="4">The sequence shown here is derived from an EMBL/GenBank/DDBJ whole genome shotgun (WGS) entry which is preliminary data.</text>
</comment>
<reference evidence="4" key="1">
    <citation type="submission" date="2016-08" db="EMBL/GenBank/DDBJ databases">
        <authorList>
            <person name="Seilhamer J.J."/>
        </authorList>
    </citation>
    <scope>NUCLEOTIDE SEQUENCE [LARGE SCALE GENOMIC DNA]</scope>
    <source>
        <strain evidence="4">UTMC102</strain>
    </source>
</reference>